<dbReference type="Pfam" id="PF03401">
    <property type="entry name" value="TctC"/>
    <property type="match status" value="1"/>
</dbReference>
<proteinExistence type="inferred from homology"/>
<dbReference type="OrthoDB" id="8196049at2"/>
<organism evidence="3 4">
    <name type="scientific">Bosea lupini</name>
    <dbReference type="NCBI Taxonomy" id="1036779"/>
    <lineage>
        <taxon>Bacteria</taxon>
        <taxon>Pseudomonadati</taxon>
        <taxon>Pseudomonadota</taxon>
        <taxon>Alphaproteobacteria</taxon>
        <taxon>Hyphomicrobiales</taxon>
        <taxon>Boseaceae</taxon>
        <taxon>Bosea</taxon>
    </lineage>
</organism>
<dbReference type="PANTHER" id="PTHR42928:SF5">
    <property type="entry name" value="BLR1237 PROTEIN"/>
    <property type="match status" value="1"/>
</dbReference>
<gene>
    <name evidence="3" type="ORF">SAMN04515666_10782</name>
</gene>
<protein>
    <submittedName>
        <fullName evidence="3">Tripartite-type tricarboxylate transporter, receptor component TctC</fullName>
    </submittedName>
</protein>
<feature type="signal peptide" evidence="2">
    <location>
        <begin position="1"/>
        <end position="24"/>
    </location>
</feature>
<dbReference type="AlphaFoldDB" id="A0A1H7VFN7"/>
<dbReference type="Gene3D" id="3.40.190.10">
    <property type="entry name" value="Periplasmic binding protein-like II"/>
    <property type="match status" value="1"/>
</dbReference>
<evidence type="ECO:0000313" key="3">
    <source>
        <dbReference type="EMBL" id="SEM08053.1"/>
    </source>
</evidence>
<keyword evidence="3" id="KW-0675">Receptor</keyword>
<evidence type="ECO:0000256" key="2">
    <source>
        <dbReference type="SAM" id="SignalP"/>
    </source>
</evidence>
<dbReference type="Gene3D" id="3.40.190.150">
    <property type="entry name" value="Bordetella uptake gene, domain 1"/>
    <property type="match status" value="1"/>
</dbReference>
<reference evidence="4" key="1">
    <citation type="submission" date="2016-10" db="EMBL/GenBank/DDBJ databases">
        <authorList>
            <person name="Varghese N."/>
            <person name="Submissions S."/>
        </authorList>
    </citation>
    <scope>NUCLEOTIDE SEQUENCE [LARGE SCALE GENOMIC DNA]</scope>
    <source>
        <strain evidence="4">LMG 26383,CCUG 61248,R- 45681</strain>
    </source>
</reference>
<dbReference type="STRING" id="1036779.SAMN04515666_10782"/>
<dbReference type="PIRSF" id="PIRSF017082">
    <property type="entry name" value="YflP"/>
    <property type="match status" value="1"/>
</dbReference>
<evidence type="ECO:0000313" key="4">
    <source>
        <dbReference type="Proteomes" id="UP000199664"/>
    </source>
</evidence>
<name>A0A1H7VFN7_9HYPH</name>
<evidence type="ECO:0000256" key="1">
    <source>
        <dbReference type="ARBA" id="ARBA00006987"/>
    </source>
</evidence>
<accession>A0A1H7VFN7</accession>
<keyword evidence="2" id="KW-0732">Signal</keyword>
<keyword evidence="4" id="KW-1185">Reference proteome</keyword>
<comment type="similarity">
    <text evidence="1">Belongs to the UPF0065 (bug) family.</text>
</comment>
<dbReference type="Proteomes" id="UP000199664">
    <property type="component" value="Unassembled WGS sequence"/>
</dbReference>
<dbReference type="InterPro" id="IPR005064">
    <property type="entry name" value="BUG"/>
</dbReference>
<dbReference type="EMBL" id="FOAN01000007">
    <property type="protein sequence ID" value="SEM08053.1"/>
    <property type="molecule type" value="Genomic_DNA"/>
</dbReference>
<dbReference type="SUPFAM" id="SSF53850">
    <property type="entry name" value="Periplasmic binding protein-like II"/>
    <property type="match status" value="1"/>
</dbReference>
<feature type="chain" id="PRO_5011783302" evidence="2">
    <location>
        <begin position="25"/>
        <end position="319"/>
    </location>
</feature>
<dbReference type="PANTHER" id="PTHR42928">
    <property type="entry name" value="TRICARBOXYLATE-BINDING PROTEIN"/>
    <property type="match status" value="1"/>
</dbReference>
<sequence>MIITRRATLTGLAGAALAPRAAFAQRKIVRLIVPAAAGGAIDVIGRLYAQRVAPALDESWVVENKAGASNTLGAAEVARAAPDGTTYLTNADIHIMARHVMRSVSYDPLADFTPISRFAMSPMVLIGSTKTPETLPALIAQMKAKPTEYTFANSGLGSMGHLATESFKLRTGTSAELVNYRGTAPAITDVVAGQVPLMVAPLGSALSFITDGKVRAFAIMGAQRSKLLPNVPTAGEQGLSDLNFTLWYGLWGPKGLPAETVQRVNATVQAASKDREIVEKLTALGAEAVTEDPASFAKFIEAEIQRANRVVEEAGIKPG</sequence>
<dbReference type="InterPro" id="IPR042100">
    <property type="entry name" value="Bug_dom1"/>
</dbReference>
<dbReference type="RefSeq" id="WP_091838660.1">
    <property type="nucleotide sequence ID" value="NZ_FOAN01000007.1"/>
</dbReference>